<feature type="transmembrane region" description="Helical" evidence="2">
    <location>
        <begin position="34"/>
        <end position="53"/>
    </location>
</feature>
<dbReference type="Pfam" id="PF01478">
    <property type="entry name" value="Peptidase_A24"/>
    <property type="match status" value="1"/>
</dbReference>
<dbReference type="PANTHER" id="PTHR30487:SF0">
    <property type="entry name" value="PREPILIN LEADER PEPTIDASE_N-METHYLTRANSFERASE-RELATED"/>
    <property type="match status" value="1"/>
</dbReference>
<dbReference type="PANTHER" id="PTHR30487">
    <property type="entry name" value="TYPE 4 PREPILIN-LIKE PROTEINS LEADER PEPTIDE-PROCESSING ENZYME"/>
    <property type="match status" value="1"/>
</dbReference>
<sequence>MILLAQGDGRSLAHVAWIALAGAGLLLVDAGSLGWWGLPTLALLAALALVALFDARYLLIPDGPLLALLLWGVALLPFLEMSAILDRLAAAGAGYAALRGADLVYARLRGHAGLGPADSRLFALAGLWLGLAALPGCLLIACGSALISVLLERRALVDAREPFPFGPHLALGFWMSWCVGPFELGST</sequence>
<protein>
    <submittedName>
        <fullName evidence="4">Prepilin peptidase</fullName>
    </submittedName>
</protein>
<keyword evidence="5" id="KW-1185">Reference proteome</keyword>
<comment type="similarity">
    <text evidence="1">Belongs to the peptidase A24 family.</text>
</comment>
<accession>A0A2D2D555</accession>
<feature type="transmembrane region" description="Helical" evidence="2">
    <location>
        <begin position="12"/>
        <end position="28"/>
    </location>
</feature>
<keyword evidence="2" id="KW-0812">Transmembrane</keyword>
<dbReference type="AlphaFoldDB" id="A0A2D2D555"/>
<dbReference type="InterPro" id="IPR000045">
    <property type="entry name" value="Prepilin_IV_endopep_pep"/>
</dbReference>
<dbReference type="Proteomes" id="UP000230709">
    <property type="component" value="Chromosome"/>
</dbReference>
<gene>
    <name evidence="4" type="ORF">CQW49_00365</name>
</gene>
<evidence type="ECO:0000313" key="5">
    <source>
        <dbReference type="Proteomes" id="UP000230709"/>
    </source>
</evidence>
<proteinExistence type="inferred from homology"/>
<dbReference type="InterPro" id="IPR050882">
    <property type="entry name" value="Prepilin_peptidase/N-MTase"/>
</dbReference>
<dbReference type="GO" id="GO:0006465">
    <property type="term" value="P:signal peptide processing"/>
    <property type="evidence" value="ECO:0007669"/>
    <property type="project" value="TreeGrafter"/>
</dbReference>
<feature type="transmembrane region" description="Helical" evidence="2">
    <location>
        <begin position="65"/>
        <end position="85"/>
    </location>
</feature>
<dbReference type="STRING" id="595536.GCA_000178815_00870"/>
<dbReference type="GO" id="GO:0005886">
    <property type="term" value="C:plasma membrane"/>
    <property type="evidence" value="ECO:0007669"/>
    <property type="project" value="TreeGrafter"/>
</dbReference>
<evidence type="ECO:0000256" key="1">
    <source>
        <dbReference type="ARBA" id="ARBA00005801"/>
    </source>
</evidence>
<feature type="domain" description="Prepilin type IV endopeptidase peptidase" evidence="3">
    <location>
        <begin position="42"/>
        <end position="147"/>
    </location>
</feature>
<name>A0A2D2D555_METT3</name>
<dbReference type="GO" id="GO:0004190">
    <property type="term" value="F:aspartic-type endopeptidase activity"/>
    <property type="evidence" value="ECO:0007669"/>
    <property type="project" value="InterPro"/>
</dbReference>
<organism evidence="4 5">
    <name type="scientific">Methylosinus trichosporium (strain ATCC 35070 / NCIMB 11131 / UNIQEM 75 / OB3b)</name>
    <dbReference type="NCBI Taxonomy" id="595536"/>
    <lineage>
        <taxon>Bacteria</taxon>
        <taxon>Pseudomonadati</taxon>
        <taxon>Pseudomonadota</taxon>
        <taxon>Alphaproteobacteria</taxon>
        <taxon>Hyphomicrobiales</taxon>
        <taxon>Methylocystaceae</taxon>
        <taxon>Methylosinus</taxon>
    </lineage>
</organism>
<evidence type="ECO:0000256" key="2">
    <source>
        <dbReference type="SAM" id="Phobius"/>
    </source>
</evidence>
<keyword evidence="2" id="KW-0472">Membrane</keyword>
<evidence type="ECO:0000313" key="4">
    <source>
        <dbReference type="EMBL" id="ATQ70140.1"/>
    </source>
</evidence>
<keyword evidence="2" id="KW-1133">Transmembrane helix</keyword>
<dbReference type="KEGG" id="mtw:CQW49_00365"/>
<evidence type="ECO:0000259" key="3">
    <source>
        <dbReference type="Pfam" id="PF01478"/>
    </source>
</evidence>
<reference evidence="5" key="1">
    <citation type="submission" date="2017-10" db="EMBL/GenBank/DDBJ databases">
        <title>Completed PacBio SMRT sequence of Methylosinus trichosporium OB3b reveals presence of a third large plasmid.</title>
        <authorList>
            <person name="Charles T.C."/>
            <person name="Lynch M.D.J."/>
            <person name="Heil J.R."/>
            <person name="Cheng J."/>
        </authorList>
    </citation>
    <scope>NUCLEOTIDE SEQUENCE [LARGE SCALE GENOMIC DNA]</scope>
    <source>
        <strain evidence="5">OB3b</strain>
    </source>
</reference>
<feature type="transmembrane region" description="Helical" evidence="2">
    <location>
        <begin position="127"/>
        <end position="151"/>
    </location>
</feature>
<dbReference type="EMBL" id="CP023737">
    <property type="protein sequence ID" value="ATQ70140.1"/>
    <property type="molecule type" value="Genomic_DNA"/>
</dbReference>